<protein>
    <recommendedName>
        <fullName evidence="4">Lipoprotein</fullName>
    </recommendedName>
</protein>
<dbReference type="EMBL" id="JACHNB010000001">
    <property type="protein sequence ID" value="MBB4741284.1"/>
    <property type="molecule type" value="Genomic_DNA"/>
</dbReference>
<dbReference type="Proteomes" id="UP000546162">
    <property type="component" value="Unassembled WGS sequence"/>
</dbReference>
<name>A0A7W7GZU3_9ACTN</name>
<dbReference type="PROSITE" id="PS51257">
    <property type="entry name" value="PROKAR_LIPOPROTEIN"/>
    <property type="match status" value="1"/>
</dbReference>
<sequence length="243" mass="25271">MRISVLAVLLLAGMAACGGRAAPDDLPADPDVLVLQVAEQRSIPHPWDLGPLPEFSLYGSGRVIVPAGGSAALRSAREFQLSPDAFRDVVDRAYEARLDRGEEIADEPHTDASLLVITLATADGVRTTRVVAPDAGGGDRSRIESFVRALPAAPADAAAYRPPAVALLAVAGAGSEPPVRPWPGTPLDQGVRTQQGRCTVAGDAAPLAGLPQDASRWSSGGKIYTVLARPLLPGEHGCPDLDR</sequence>
<evidence type="ECO:0000256" key="1">
    <source>
        <dbReference type="SAM" id="SignalP"/>
    </source>
</evidence>
<comment type="caution">
    <text evidence="2">The sequence shown here is derived from an EMBL/GenBank/DDBJ whole genome shotgun (WGS) entry which is preliminary data.</text>
</comment>
<evidence type="ECO:0000313" key="3">
    <source>
        <dbReference type="Proteomes" id="UP000546162"/>
    </source>
</evidence>
<feature type="signal peptide" evidence="1">
    <location>
        <begin position="1"/>
        <end position="21"/>
    </location>
</feature>
<evidence type="ECO:0008006" key="4">
    <source>
        <dbReference type="Google" id="ProtNLM"/>
    </source>
</evidence>
<dbReference type="RefSeq" id="WP_185041786.1">
    <property type="nucleotide sequence ID" value="NZ_BAABFG010000005.1"/>
</dbReference>
<evidence type="ECO:0000313" key="2">
    <source>
        <dbReference type="EMBL" id="MBB4741284.1"/>
    </source>
</evidence>
<keyword evidence="3" id="KW-1185">Reference proteome</keyword>
<gene>
    <name evidence="2" type="ORF">BJY16_004743</name>
</gene>
<dbReference type="AlphaFoldDB" id="A0A7W7GZU3"/>
<proteinExistence type="predicted"/>
<organism evidence="2 3">
    <name type="scientific">Actinoplanes octamycinicus</name>
    <dbReference type="NCBI Taxonomy" id="135948"/>
    <lineage>
        <taxon>Bacteria</taxon>
        <taxon>Bacillati</taxon>
        <taxon>Actinomycetota</taxon>
        <taxon>Actinomycetes</taxon>
        <taxon>Micromonosporales</taxon>
        <taxon>Micromonosporaceae</taxon>
        <taxon>Actinoplanes</taxon>
    </lineage>
</organism>
<reference evidence="2 3" key="1">
    <citation type="submission" date="2020-08" db="EMBL/GenBank/DDBJ databases">
        <title>Sequencing the genomes of 1000 actinobacteria strains.</title>
        <authorList>
            <person name="Klenk H.-P."/>
        </authorList>
    </citation>
    <scope>NUCLEOTIDE SEQUENCE [LARGE SCALE GENOMIC DNA]</scope>
    <source>
        <strain evidence="2 3">DSM 45809</strain>
    </source>
</reference>
<accession>A0A7W7GZU3</accession>
<feature type="chain" id="PRO_5031139765" description="Lipoprotein" evidence="1">
    <location>
        <begin position="22"/>
        <end position="243"/>
    </location>
</feature>
<keyword evidence="1" id="KW-0732">Signal</keyword>